<gene>
    <name evidence="8" type="ORF">BDZ90DRAFT_176484</name>
</gene>
<dbReference type="STRING" id="1569628.A0A316USQ2"/>
<keyword evidence="1" id="KW-0540">Nuclease</keyword>
<evidence type="ECO:0000256" key="7">
    <source>
        <dbReference type="SAM" id="MobiDB-lite"/>
    </source>
</evidence>
<evidence type="ECO:0000256" key="6">
    <source>
        <dbReference type="ARBA" id="ARBA00030030"/>
    </source>
</evidence>
<evidence type="ECO:0000256" key="1">
    <source>
        <dbReference type="ARBA" id="ARBA00022722"/>
    </source>
</evidence>
<dbReference type="Proteomes" id="UP000245884">
    <property type="component" value="Unassembled WGS sequence"/>
</dbReference>
<dbReference type="GeneID" id="37025558"/>
<evidence type="ECO:0000256" key="3">
    <source>
        <dbReference type="ARBA" id="ARBA00023239"/>
    </source>
</evidence>
<dbReference type="EMBL" id="KZ819668">
    <property type="protein sequence ID" value="PWN27361.1"/>
    <property type="molecule type" value="Genomic_DNA"/>
</dbReference>
<name>A0A316USQ2_9BASI</name>
<keyword evidence="9" id="KW-1185">Reference proteome</keyword>
<dbReference type="RefSeq" id="XP_025361973.1">
    <property type="nucleotide sequence ID" value="XM_025503735.1"/>
</dbReference>
<dbReference type="Pfam" id="PF09749">
    <property type="entry name" value="HVSL"/>
    <property type="match status" value="1"/>
</dbReference>
<evidence type="ECO:0000256" key="5">
    <source>
        <dbReference type="ARBA" id="ARBA00029543"/>
    </source>
</evidence>
<dbReference type="GO" id="GO:0000175">
    <property type="term" value="F:3'-5'-RNA exonuclease activity"/>
    <property type="evidence" value="ECO:0007669"/>
    <property type="project" value="TreeGrafter"/>
</dbReference>
<dbReference type="InterPro" id="IPR027521">
    <property type="entry name" value="Usb1"/>
</dbReference>
<proteinExistence type="predicted"/>
<keyword evidence="3" id="KW-0456">Lyase</keyword>
<accession>A0A316USQ2</accession>
<dbReference type="PANTHER" id="PTHR13522:SF3">
    <property type="entry name" value="U6 SNRNA PHOSPHODIESTERASE 1"/>
    <property type="match status" value="1"/>
</dbReference>
<reference evidence="8 9" key="1">
    <citation type="journal article" date="2018" name="Mol. Biol. Evol.">
        <title>Broad Genomic Sampling Reveals a Smut Pathogenic Ancestry of the Fungal Clade Ustilaginomycotina.</title>
        <authorList>
            <person name="Kijpornyongpan T."/>
            <person name="Mondo S.J."/>
            <person name="Barry K."/>
            <person name="Sandor L."/>
            <person name="Lee J."/>
            <person name="Lipzen A."/>
            <person name="Pangilinan J."/>
            <person name="LaButti K."/>
            <person name="Hainaut M."/>
            <person name="Henrissat B."/>
            <person name="Grigoriev I.V."/>
            <person name="Spatafora J.W."/>
            <person name="Aime M.C."/>
        </authorList>
    </citation>
    <scope>NUCLEOTIDE SEQUENCE [LARGE SCALE GENOMIC DNA]</scope>
    <source>
        <strain evidence="8 9">MCA 5214</strain>
    </source>
</reference>
<dbReference type="GO" id="GO:0034477">
    <property type="term" value="P:U6 snRNA 3'-end processing"/>
    <property type="evidence" value="ECO:0007669"/>
    <property type="project" value="InterPro"/>
</dbReference>
<feature type="compositionally biased region" description="Basic and acidic residues" evidence="7">
    <location>
        <begin position="36"/>
        <end position="46"/>
    </location>
</feature>
<dbReference type="GO" id="GO:0016829">
    <property type="term" value="F:lyase activity"/>
    <property type="evidence" value="ECO:0007669"/>
    <property type="project" value="UniProtKB-KW"/>
</dbReference>
<feature type="region of interest" description="Disordered" evidence="7">
    <location>
        <begin position="1"/>
        <end position="74"/>
    </location>
</feature>
<evidence type="ECO:0000256" key="4">
    <source>
        <dbReference type="ARBA" id="ARBA00023242"/>
    </source>
</evidence>
<evidence type="ECO:0000313" key="8">
    <source>
        <dbReference type="EMBL" id="PWN27361.1"/>
    </source>
</evidence>
<sequence length="307" mass="34279">MQGLVDYASSDDDEAKEEPVDQPVAVGSEVATSSKRPADKQAEVSSKKARKTLPKLAFDDEASRQPNEQEQHHPHVVRGDWLGHVYLPLPLDSCTRLESLLGKMRRFLDKERPDVHHLLGREADEEGQDGGEEEELHISLTQPILVRAQERPTFVRIARDALVSVPSSTHYTPSSLSLGFSRLVLLPSSTTARAFFALEVSQGHEQLQALSGRLDEQLRAAFRAREYKWPEGTRWHASFAWCSTLEEGDGEGDRTSLRRMEELHRLTDKLEGKFGDQLRSAVGSLRVSSACVRMGRKVHVVPLSGLS</sequence>
<protein>
    <recommendedName>
        <fullName evidence="5">U6 snRNA phosphodiesterase 1</fullName>
    </recommendedName>
    <alternativeName>
        <fullName evidence="6">3'-5' RNA exonuclease USB1</fullName>
    </alternativeName>
</protein>
<dbReference type="AlphaFoldDB" id="A0A316USQ2"/>
<dbReference type="OrthoDB" id="49151at2759"/>
<evidence type="ECO:0000313" key="9">
    <source>
        <dbReference type="Proteomes" id="UP000245884"/>
    </source>
</evidence>
<dbReference type="GO" id="GO:0005634">
    <property type="term" value="C:nucleus"/>
    <property type="evidence" value="ECO:0007669"/>
    <property type="project" value="TreeGrafter"/>
</dbReference>
<keyword evidence="2" id="KW-0378">Hydrolase</keyword>
<dbReference type="PANTHER" id="PTHR13522">
    <property type="entry name" value="U6 SNRNA PHOSPHODIESTERASE 1"/>
    <property type="match status" value="1"/>
</dbReference>
<keyword evidence="4" id="KW-0539">Nucleus</keyword>
<organism evidence="8 9">
    <name type="scientific">Jaminaea rosea</name>
    <dbReference type="NCBI Taxonomy" id="1569628"/>
    <lineage>
        <taxon>Eukaryota</taxon>
        <taxon>Fungi</taxon>
        <taxon>Dikarya</taxon>
        <taxon>Basidiomycota</taxon>
        <taxon>Ustilaginomycotina</taxon>
        <taxon>Exobasidiomycetes</taxon>
        <taxon>Microstromatales</taxon>
        <taxon>Microstromatales incertae sedis</taxon>
        <taxon>Jaminaea</taxon>
    </lineage>
</organism>
<feature type="compositionally biased region" description="Basic and acidic residues" evidence="7">
    <location>
        <begin position="57"/>
        <end position="73"/>
    </location>
</feature>
<evidence type="ECO:0000256" key="2">
    <source>
        <dbReference type="ARBA" id="ARBA00022801"/>
    </source>
</evidence>
<dbReference type="Gene3D" id="3.90.1140.10">
    <property type="entry name" value="Cyclic phosphodiesterase"/>
    <property type="match status" value="1"/>
</dbReference>